<proteinExistence type="predicted"/>
<dbReference type="Proteomes" id="UP001054902">
    <property type="component" value="Unassembled WGS sequence"/>
</dbReference>
<name>A0AAD3D125_9STRA</name>
<organism evidence="2 3">
    <name type="scientific">Chaetoceros tenuissimus</name>
    <dbReference type="NCBI Taxonomy" id="426638"/>
    <lineage>
        <taxon>Eukaryota</taxon>
        <taxon>Sar</taxon>
        <taxon>Stramenopiles</taxon>
        <taxon>Ochrophyta</taxon>
        <taxon>Bacillariophyta</taxon>
        <taxon>Coscinodiscophyceae</taxon>
        <taxon>Chaetocerotophycidae</taxon>
        <taxon>Chaetocerotales</taxon>
        <taxon>Chaetocerotaceae</taxon>
        <taxon>Chaetoceros</taxon>
    </lineage>
</organism>
<protein>
    <submittedName>
        <fullName evidence="2">Uncharacterized protein</fullName>
    </submittedName>
</protein>
<dbReference type="AlphaFoldDB" id="A0AAD3D125"/>
<reference evidence="2 3" key="1">
    <citation type="journal article" date="2021" name="Sci. Rep.">
        <title>The genome of the diatom Chaetoceros tenuissimus carries an ancient integrated fragment of an extant virus.</title>
        <authorList>
            <person name="Hongo Y."/>
            <person name="Kimura K."/>
            <person name="Takaki Y."/>
            <person name="Yoshida Y."/>
            <person name="Baba S."/>
            <person name="Kobayashi G."/>
            <person name="Nagasaki K."/>
            <person name="Hano T."/>
            <person name="Tomaru Y."/>
        </authorList>
    </citation>
    <scope>NUCLEOTIDE SEQUENCE [LARGE SCALE GENOMIC DNA]</scope>
    <source>
        <strain evidence="2 3">NIES-3715</strain>
    </source>
</reference>
<gene>
    <name evidence="2" type="ORF">CTEN210_12314</name>
</gene>
<evidence type="ECO:0000313" key="2">
    <source>
        <dbReference type="EMBL" id="GFH55838.1"/>
    </source>
</evidence>
<feature type="region of interest" description="Disordered" evidence="1">
    <location>
        <begin position="38"/>
        <end position="67"/>
    </location>
</feature>
<comment type="caution">
    <text evidence="2">The sequence shown here is derived from an EMBL/GenBank/DDBJ whole genome shotgun (WGS) entry which is preliminary data.</text>
</comment>
<evidence type="ECO:0000313" key="3">
    <source>
        <dbReference type="Proteomes" id="UP001054902"/>
    </source>
</evidence>
<evidence type="ECO:0000256" key="1">
    <source>
        <dbReference type="SAM" id="MobiDB-lite"/>
    </source>
</evidence>
<accession>A0AAD3D125</accession>
<sequence length="197" mass="22372">MVNLMKVMTQPYMVAGRLGKACVCGAVDLVQDIACGNGTKNPFNKNSEDVRDDSDGNPLNMFSGGNGKHTKYEDYKWGQLPRAAKQAAETLGMNQQIWNQQQWVPVDDKSWSGMTPREKQAAMTLGWDQAAWDHKYEQTNWVDLPNHVQNACKRLGFTQQMWDNGTWPAVGKKYWDNMTEAEHKALYTLGYSKSSWD</sequence>
<dbReference type="EMBL" id="BLLK01000051">
    <property type="protein sequence ID" value="GFH55838.1"/>
    <property type="molecule type" value="Genomic_DNA"/>
</dbReference>
<keyword evidence="3" id="KW-1185">Reference proteome</keyword>